<feature type="compositionally biased region" description="Basic and acidic residues" evidence="1">
    <location>
        <begin position="177"/>
        <end position="187"/>
    </location>
</feature>
<feature type="compositionally biased region" description="Polar residues" evidence="1">
    <location>
        <begin position="208"/>
        <end position="228"/>
    </location>
</feature>
<evidence type="ECO:0000313" key="2">
    <source>
        <dbReference type="EMBL" id="KAK0655171.1"/>
    </source>
</evidence>
<evidence type="ECO:0000256" key="1">
    <source>
        <dbReference type="SAM" id="MobiDB-lite"/>
    </source>
</evidence>
<accession>A0AA39YM97</accession>
<gene>
    <name evidence="2" type="ORF">B0T16DRAFT_384124</name>
</gene>
<sequence>MLTLSPTVTLPAHVQYTTPDPEDSFRTLPTGYCSPAERPPITAPDRTEPSQPIPPSQQHREPLPTGSQQPPMSMDGWMVQWFMSQAGIHTTTVPDRVPTLGQHPARFARSPEQAKPPSIFNAKQMCDVIQSYIEGGHPELVAQVIDPNDHELPYKFGTTFLVISNSTFWNSHKRHERQSQHDSRARVDLNNNPCPHKLPPPPPPPTAESMQTNSPRGSGQTIGSQPAQPQLQHIIRPSELQQDPCRQATDIRAASGQCYEQREFEHAISRAL</sequence>
<organism evidence="2 3">
    <name type="scientific">Cercophora newfieldiana</name>
    <dbReference type="NCBI Taxonomy" id="92897"/>
    <lineage>
        <taxon>Eukaryota</taxon>
        <taxon>Fungi</taxon>
        <taxon>Dikarya</taxon>
        <taxon>Ascomycota</taxon>
        <taxon>Pezizomycotina</taxon>
        <taxon>Sordariomycetes</taxon>
        <taxon>Sordariomycetidae</taxon>
        <taxon>Sordariales</taxon>
        <taxon>Lasiosphaeriaceae</taxon>
        <taxon>Cercophora</taxon>
    </lineage>
</organism>
<feature type="region of interest" description="Disordered" evidence="1">
    <location>
        <begin position="173"/>
        <end position="228"/>
    </location>
</feature>
<feature type="compositionally biased region" description="Pro residues" evidence="1">
    <location>
        <begin position="196"/>
        <end position="206"/>
    </location>
</feature>
<feature type="region of interest" description="Disordered" evidence="1">
    <location>
        <begin position="13"/>
        <end position="74"/>
    </location>
</feature>
<name>A0AA39YM97_9PEZI</name>
<comment type="caution">
    <text evidence="2">The sequence shown here is derived from an EMBL/GenBank/DDBJ whole genome shotgun (WGS) entry which is preliminary data.</text>
</comment>
<keyword evidence="3" id="KW-1185">Reference proteome</keyword>
<dbReference type="AlphaFoldDB" id="A0AA39YM97"/>
<proteinExistence type="predicted"/>
<dbReference type="EMBL" id="JAULSV010000001">
    <property type="protein sequence ID" value="KAK0655171.1"/>
    <property type="molecule type" value="Genomic_DNA"/>
</dbReference>
<reference evidence="2" key="1">
    <citation type="submission" date="2023-06" db="EMBL/GenBank/DDBJ databases">
        <title>Genome-scale phylogeny and comparative genomics of the fungal order Sordariales.</title>
        <authorList>
            <consortium name="Lawrence Berkeley National Laboratory"/>
            <person name="Hensen N."/>
            <person name="Bonometti L."/>
            <person name="Westerberg I."/>
            <person name="Brannstrom I.O."/>
            <person name="Guillou S."/>
            <person name="Cros-Aarteil S."/>
            <person name="Calhoun S."/>
            <person name="Haridas S."/>
            <person name="Kuo A."/>
            <person name="Mondo S."/>
            <person name="Pangilinan J."/>
            <person name="Riley R."/>
            <person name="Labutti K."/>
            <person name="Andreopoulos B."/>
            <person name="Lipzen A."/>
            <person name="Chen C."/>
            <person name="Yanf M."/>
            <person name="Daum C."/>
            <person name="Ng V."/>
            <person name="Clum A."/>
            <person name="Steindorff A."/>
            <person name="Ohm R."/>
            <person name="Martin F."/>
            <person name="Silar P."/>
            <person name="Natvig D."/>
            <person name="Lalanne C."/>
            <person name="Gautier V."/>
            <person name="Ament-Velasquez S.L."/>
            <person name="Kruys A."/>
            <person name="Hutchinson M.I."/>
            <person name="Powell A.J."/>
            <person name="Barry K."/>
            <person name="Miller A.N."/>
            <person name="Grigoriev I.V."/>
            <person name="Debuchy R."/>
            <person name="Gladieux P."/>
            <person name="Thoren M.H."/>
            <person name="Johannesson H."/>
        </authorList>
    </citation>
    <scope>NUCLEOTIDE SEQUENCE</scope>
    <source>
        <strain evidence="2">SMH2532-1</strain>
    </source>
</reference>
<dbReference type="Proteomes" id="UP001174936">
    <property type="component" value="Unassembled WGS sequence"/>
</dbReference>
<protein>
    <submittedName>
        <fullName evidence="2">Uncharacterized protein</fullName>
    </submittedName>
</protein>
<evidence type="ECO:0000313" key="3">
    <source>
        <dbReference type="Proteomes" id="UP001174936"/>
    </source>
</evidence>